<name>A0A2L2TUG2_9HYPO</name>
<dbReference type="AlphaFoldDB" id="A0A2L2TUG2"/>
<reference evidence="3" key="1">
    <citation type="submission" date="2014-10" db="EMBL/GenBank/DDBJ databases">
        <authorList>
            <person name="King R."/>
        </authorList>
    </citation>
    <scope>NUCLEOTIDE SEQUENCE [LARGE SCALE GENOMIC DNA]</scope>
    <source>
        <strain evidence="3">A3/5</strain>
    </source>
</reference>
<organism evidence="2 3">
    <name type="scientific">Fusarium venenatum</name>
    <dbReference type="NCBI Taxonomy" id="56646"/>
    <lineage>
        <taxon>Eukaryota</taxon>
        <taxon>Fungi</taxon>
        <taxon>Dikarya</taxon>
        <taxon>Ascomycota</taxon>
        <taxon>Pezizomycotina</taxon>
        <taxon>Sordariomycetes</taxon>
        <taxon>Hypocreomycetidae</taxon>
        <taxon>Hypocreales</taxon>
        <taxon>Nectriaceae</taxon>
        <taxon>Fusarium</taxon>
    </lineage>
</organism>
<accession>A0A2L2TUG2</accession>
<dbReference type="EMBL" id="LN649229">
    <property type="protein sequence ID" value="CEI63855.1"/>
    <property type="molecule type" value="Genomic_DNA"/>
</dbReference>
<feature type="region of interest" description="Disordered" evidence="1">
    <location>
        <begin position="1"/>
        <end position="25"/>
    </location>
</feature>
<sequence length="66" mass="7622">MDFEPLTPNPVTPEQPDNVNQQHGSFAMLKNRRYCDDCSKPIDKVLVTLKHWHKEHGTPEQEKPPA</sequence>
<feature type="compositionally biased region" description="Polar residues" evidence="1">
    <location>
        <begin position="15"/>
        <end position="24"/>
    </location>
</feature>
<evidence type="ECO:0000313" key="2">
    <source>
        <dbReference type="EMBL" id="CEI63855.1"/>
    </source>
</evidence>
<protein>
    <submittedName>
        <fullName evidence="2">Uncharacterized protein</fullName>
    </submittedName>
</protein>
<evidence type="ECO:0000313" key="3">
    <source>
        <dbReference type="Proteomes" id="UP000245910"/>
    </source>
</evidence>
<proteinExistence type="predicted"/>
<keyword evidence="3" id="KW-1185">Reference proteome</keyword>
<dbReference type="Proteomes" id="UP000245910">
    <property type="component" value="Chromosome I"/>
</dbReference>
<evidence type="ECO:0000256" key="1">
    <source>
        <dbReference type="SAM" id="MobiDB-lite"/>
    </source>
</evidence>